<organism evidence="2 3">
    <name type="scientific">Talaromyces stipitatus (strain ATCC 10500 / CBS 375.48 / QM 6759 / NRRL 1006)</name>
    <name type="common">Penicillium stipitatum</name>
    <dbReference type="NCBI Taxonomy" id="441959"/>
    <lineage>
        <taxon>Eukaryota</taxon>
        <taxon>Fungi</taxon>
        <taxon>Dikarya</taxon>
        <taxon>Ascomycota</taxon>
        <taxon>Pezizomycotina</taxon>
        <taxon>Eurotiomycetes</taxon>
        <taxon>Eurotiomycetidae</taxon>
        <taxon>Eurotiales</taxon>
        <taxon>Trichocomaceae</taxon>
        <taxon>Talaromyces</taxon>
        <taxon>Talaromyces sect. Talaromyces</taxon>
    </lineage>
</organism>
<gene>
    <name evidence="2" type="ORF">TSTA_048010</name>
</gene>
<sequence length="132" mass="15259">MAHPGEHHQQMPGNILSHPSTEKNHGRLFDKDTNTTIITNKPVVISDPSSGELHFIPGDVTHVQHDQHRHDMLKPDSRRMTVEFDEDGARQELQEALQNFARKLDFVLTNNNKPKKSKGKIHVRNNERMEWD</sequence>
<feature type="compositionally biased region" description="Basic and acidic residues" evidence="1">
    <location>
        <begin position="20"/>
        <end position="33"/>
    </location>
</feature>
<dbReference type="AlphaFoldDB" id="B8MKK2"/>
<protein>
    <submittedName>
        <fullName evidence="2">Uncharacterized protein</fullName>
    </submittedName>
</protein>
<keyword evidence="3" id="KW-1185">Reference proteome</keyword>
<reference evidence="3" key="1">
    <citation type="journal article" date="2015" name="Genome Announc.">
        <title>Genome sequence of the AIDS-associated pathogen Penicillium marneffei (ATCC18224) and its near taxonomic relative Talaromyces stipitatus (ATCC10500).</title>
        <authorList>
            <person name="Nierman W.C."/>
            <person name="Fedorova-Abrams N.D."/>
            <person name="Andrianopoulos A."/>
        </authorList>
    </citation>
    <scope>NUCLEOTIDE SEQUENCE [LARGE SCALE GENOMIC DNA]</scope>
    <source>
        <strain evidence="3">ATCC 10500 / CBS 375.48 / QM 6759 / NRRL 1006</strain>
    </source>
</reference>
<evidence type="ECO:0000313" key="3">
    <source>
        <dbReference type="Proteomes" id="UP000001745"/>
    </source>
</evidence>
<dbReference type="RefSeq" id="XP_002485310.1">
    <property type="nucleotide sequence ID" value="XM_002485265.1"/>
</dbReference>
<proteinExistence type="predicted"/>
<evidence type="ECO:0000256" key="1">
    <source>
        <dbReference type="SAM" id="MobiDB-lite"/>
    </source>
</evidence>
<dbReference type="VEuPathDB" id="FungiDB:TSTA_048010"/>
<accession>B8MKK2</accession>
<feature type="compositionally biased region" description="Basic residues" evidence="1">
    <location>
        <begin position="113"/>
        <end position="123"/>
    </location>
</feature>
<name>B8MKK2_TALSN</name>
<dbReference type="HOGENOM" id="CLU_1918485_0_0_1"/>
<dbReference type="Proteomes" id="UP000001745">
    <property type="component" value="Unassembled WGS sequence"/>
</dbReference>
<dbReference type="EMBL" id="EQ962657">
    <property type="protein sequence ID" value="EED15357.1"/>
    <property type="molecule type" value="Genomic_DNA"/>
</dbReference>
<dbReference type="InParanoid" id="B8MKK2"/>
<feature type="region of interest" description="Disordered" evidence="1">
    <location>
        <begin position="111"/>
        <end position="132"/>
    </location>
</feature>
<evidence type="ECO:0000313" key="2">
    <source>
        <dbReference type="EMBL" id="EED15357.1"/>
    </source>
</evidence>
<dbReference type="GeneID" id="8100004"/>
<feature type="region of interest" description="Disordered" evidence="1">
    <location>
        <begin position="1"/>
        <end position="34"/>
    </location>
</feature>